<keyword evidence="4" id="KW-1185">Reference proteome</keyword>
<dbReference type="Proteomes" id="UP001142648">
    <property type="component" value="Unassembled WGS sequence"/>
</dbReference>
<protein>
    <submittedName>
        <fullName evidence="3">SPOR domain-containing protein</fullName>
    </submittedName>
</protein>
<dbReference type="InterPro" id="IPR036908">
    <property type="entry name" value="RlpA-like_sf"/>
</dbReference>
<dbReference type="PANTHER" id="PTHR34183:SF1">
    <property type="entry name" value="ENDOLYTIC PEPTIDOGLYCAN TRANSGLYCOSYLASE RLPA"/>
    <property type="match status" value="1"/>
</dbReference>
<dbReference type="Gene3D" id="2.40.40.10">
    <property type="entry name" value="RlpA-like domain"/>
    <property type="match status" value="1"/>
</dbReference>
<evidence type="ECO:0000313" key="4">
    <source>
        <dbReference type="Proteomes" id="UP001142648"/>
    </source>
</evidence>
<evidence type="ECO:0000313" key="3">
    <source>
        <dbReference type="EMBL" id="MCT2558632.1"/>
    </source>
</evidence>
<evidence type="ECO:0000259" key="2">
    <source>
        <dbReference type="PROSITE" id="PS51724"/>
    </source>
</evidence>
<dbReference type="AlphaFoldDB" id="A0A9X3AMM0"/>
<proteinExistence type="predicted"/>
<dbReference type="InterPro" id="IPR036680">
    <property type="entry name" value="SPOR-like_sf"/>
</dbReference>
<feature type="domain" description="SPOR" evidence="2">
    <location>
        <begin position="270"/>
        <end position="348"/>
    </location>
</feature>
<evidence type="ECO:0000256" key="1">
    <source>
        <dbReference type="SAM" id="MobiDB-lite"/>
    </source>
</evidence>
<comment type="caution">
    <text evidence="3">The sequence shown here is derived from an EMBL/GenBank/DDBJ whole genome shotgun (WGS) entry which is preliminary data.</text>
</comment>
<dbReference type="InterPro" id="IPR007730">
    <property type="entry name" value="SPOR-like_dom"/>
</dbReference>
<dbReference type="PROSITE" id="PS51257">
    <property type="entry name" value="PROKAR_LIPOPROTEIN"/>
    <property type="match status" value="1"/>
</dbReference>
<feature type="region of interest" description="Disordered" evidence="1">
    <location>
        <begin position="259"/>
        <end position="278"/>
    </location>
</feature>
<dbReference type="GO" id="GO:0009279">
    <property type="term" value="C:cell outer membrane"/>
    <property type="evidence" value="ECO:0007669"/>
    <property type="project" value="TreeGrafter"/>
</dbReference>
<reference evidence="3" key="1">
    <citation type="submission" date="2022-09" db="EMBL/GenBank/DDBJ databases">
        <title>The genome sequence of Tsuneonella sp. YG55.</title>
        <authorList>
            <person name="Liu Y."/>
        </authorList>
    </citation>
    <scope>NUCLEOTIDE SEQUENCE</scope>
    <source>
        <strain evidence="3">YG55</strain>
    </source>
</reference>
<dbReference type="PANTHER" id="PTHR34183">
    <property type="entry name" value="ENDOLYTIC PEPTIDOGLYCAN TRANSGLYCOSYLASE RLPA"/>
    <property type="match status" value="1"/>
</dbReference>
<dbReference type="Pfam" id="PF05036">
    <property type="entry name" value="SPOR"/>
    <property type="match status" value="1"/>
</dbReference>
<feature type="region of interest" description="Disordered" evidence="1">
    <location>
        <begin position="151"/>
        <end position="172"/>
    </location>
</feature>
<dbReference type="Gene3D" id="3.30.70.1070">
    <property type="entry name" value="Sporulation related repeat"/>
    <property type="match status" value="1"/>
</dbReference>
<name>A0A9X3AMM0_9SPHN</name>
<dbReference type="GO" id="GO:0042834">
    <property type="term" value="F:peptidoglycan binding"/>
    <property type="evidence" value="ECO:0007669"/>
    <property type="project" value="InterPro"/>
</dbReference>
<dbReference type="PROSITE" id="PS51724">
    <property type="entry name" value="SPOR"/>
    <property type="match status" value="1"/>
</dbReference>
<feature type="compositionally biased region" description="Low complexity" evidence="1">
    <location>
        <begin position="259"/>
        <end position="274"/>
    </location>
</feature>
<gene>
    <name evidence="3" type="ORF">N0B51_06535</name>
</gene>
<organism evidence="3 4">
    <name type="scientific">Tsuneonella litorea</name>
    <dbReference type="NCBI Taxonomy" id="2976475"/>
    <lineage>
        <taxon>Bacteria</taxon>
        <taxon>Pseudomonadati</taxon>
        <taxon>Pseudomonadota</taxon>
        <taxon>Alphaproteobacteria</taxon>
        <taxon>Sphingomonadales</taxon>
        <taxon>Erythrobacteraceae</taxon>
        <taxon>Tsuneonella</taxon>
    </lineage>
</organism>
<dbReference type="EMBL" id="JAOAMV010000003">
    <property type="protein sequence ID" value="MCT2558632.1"/>
    <property type="molecule type" value="Genomic_DNA"/>
</dbReference>
<dbReference type="SUPFAM" id="SSF110997">
    <property type="entry name" value="Sporulation related repeat"/>
    <property type="match status" value="1"/>
</dbReference>
<sequence>MRLSVEAGCRQFLVGLTATALAGCGLVGGGNHPDMATAIQPARSGPAADYPMVLGDPYTIDGVLYTPVDTLNYDVVGYAAVAGGEGITLAHRTLPLPSYVEVTSLASGKTILARVERRGPMTGDRFVALSAAAAAQLGADEGAAVRVRRVNPPEKDRAELRAGRPAPERMETPKSLVEVLRRRLPESGAASLRAPVPDVAAIAAAVTVSPSAPSVTPSSRAVAGPPAAAKSTTAFPLLPLAGSGEAAKPVVVARAEAEPAAASRAKAPSPKSAETAPVSAGEGFVIQAATFSVRENAEKVAQALGGFISPSGRFYRVRTGPFENRGQAEAALAKVRAAGYSDARVYSAG</sequence>
<accession>A0A9X3AMM0</accession>
<dbReference type="RefSeq" id="WP_259961507.1">
    <property type="nucleotide sequence ID" value="NZ_JAOAMV010000003.1"/>
</dbReference>